<dbReference type="PANTHER" id="PTHR42929">
    <property type="entry name" value="INNER MEMBRANE ABC TRANSPORTER PERMEASE PROTEIN YDCU-RELATED-RELATED"/>
    <property type="match status" value="1"/>
</dbReference>
<evidence type="ECO:0000313" key="11">
    <source>
        <dbReference type="EMBL" id="CAB4805875.1"/>
    </source>
</evidence>
<evidence type="ECO:0000313" key="10">
    <source>
        <dbReference type="EMBL" id="CAB4718842.1"/>
    </source>
</evidence>
<evidence type="ECO:0000256" key="4">
    <source>
        <dbReference type="ARBA" id="ARBA00022475"/>
    </source>
</evidence>
<keyword evidence="3" id="KW-0813">Transport</keyword>
<evidence type="ECO:0000256" key="3">
    <source>
        <dbReference type="ARBA" id="ARBA00022448"/>
    </source>
</evidence>
<dbReference type="GO" id="GO:0005886">
    <property type="term" value="C:plasma membrane"/>
    <property type="evidence" value="ECO:0007669"/>
    <property type="project" value="UniProtKB-SubCell"/>
</dbReference>
<reference evidence="10" key="1">
    <citation type="submission" date="2020-05" db="EMBL/GenBank/DDBJ databases">
        <authorList>
            <person name="Chiriac C."/>
            <person name="Salcher M."/>
            <person name="Ghai R."/>
            <person name="Kavagutti S V."/>
        </authorList>
    </citation>
    <scope>NUCLEOTIDE SEQUENCE</scope>
</reference>
<dbReference type="EMBL" id="CAFAAS010000007">
    <property type="protein sequence ID" value="CAB4805875.1"/>
    <property type="molecule type" value="Genomic_DNA"/>
</dbReference>
<dbReference type="EMBL" id="CAFBRZ010000011">
    <property type="protein sequence ID" value="CAB5144718.1"/>
    <property type="molecule type" value="Genomic_DNA"/>
</dbReference>
<feature type="transmembrane region" description="Helical" evidence="8">
    <location>
        <begin position="28"/>
        <end position="53"/>
    </location>
</feature>
<dbReference type="EMBL" id="CAEZYE010000080">
    <property type="protein sequence ID" value="CAB4718842.1"/>
    <property type="molecule type" value="Genomic_DNA"/>
</dbReference>
<evidence type="ECO:0000313" key="13">
    <source>
        <dbReference type="EMBL" id="CAB5144718.1"/>
    </source>
</evidence>
<protein>
    <submittedName>
        <fullName evidence="10">Unannotated protein</fullName>
    </submittedName>
</protein>
<feature type="transmembrane region" description="Helical" evidence="8">
    <location>
        <begin position="219"/>
        <end position="242"/>
    </location>
</feature>
<keyword evidence="5 8" id="KW-0812">Transmembrane</keyword>
<feature type="domain" description="ABC transmembrane type-1" evidence="9">
    <location>
        <begin position="81"/>
        <end position="291"/>
    </location>
</feature>
<evidence type="ECO:0000256" key="2">
    <source>
        <dbReference type="ARBA" id="ARBA00007069"/>
    </source>
</evidence>
<evidence type="ECO:0000256" key="5">
    <source>
        <dbReference type="ARBA" id="ARBA00022692"/>
    </source>
</evidence>
<evidence type="ECO:0000256" key="8">
    <source>
        <dbReference type="SAM" id="Phobius"/>
    </source>
</evidence>
<name>A0A6J6R6Q7_9ZZZZ</name>
<keyword evidence="7 8" id="KW-0472">Membrane</keyword>
<dbReference type="InterPro" id="IPR035906">
    <property type="entry name" value="MetI-like_sf"/>
</dbReference>
<dbReference type="PANTHER" id="PTHR42929:SF1">
    <property type="entry name" value="INNER MEMBRANE ABC TRANSPORTER PERMEASE PROTEIN YDCU-RELATED"/>
    <property type="match status" value="1"/>
</dbReference>
<dbReference type="InterPro" id="IPR000515">
    <property type="entry name" value="MetI-like"/>
</dbReference>
<evidence type="ECO:0000256" key="6">
    <source>
        <dbReference type="ARBA" id="ARBA00022989"/>
    </source>
</evidence>
<evidence type="ECO:0000259" key="9">
    <source>
        <dbReference type="PROSITE" id="PS50928"/>
    </source>
</evidence>
<comment type="similarity">
    <text evidence="2">Belongs to the binding-protein-dependent transport system permease family. CysTW subfamily.</text>
</comment>
<evidence type="ECO:0000256" key="1">
    <source>
        <dbReference type="ARBA" id="ARBA00004651"/>
    </source>
</evidence>
<gene>
    <name evidence="10" type="ORF">UFOPK2655_01189</name>
    <name evidence="11" type="ORF">UFOPK3077_00839</name>
    <name evidence="12" type="ORF">UFOPK3903_00922</name>
    <name evidence="13" type="ORF">UFOPK4444_00288</name>
</gene>
<dbReference type="SUPFAM" id="SSF161098">
    <property type="entry name" value="MetI-like"/>
    <property type="match status" value="1"/>
</dbReference>
<dbReference type="Pfam" id="PF00528">
    <property type="entry name" value="BPD_transp_1"/>
    <property type="match status" value="1"/>
</dbReference>
<dbReference type="EMBL" id="CAFBOD010000009">
    <property type="protein sequence ID" value="CAB4977333.1"/>
    <property type="molecule type" value="Genomic_DNA"/>
</dbReference>
<dbReference type="Gene3D" id="1.10.3720.10">
    <property type="entry name" value="MetI-like"/>
    <property type="match status" value="1"/>
</dbReference>
<dbReference type="PROSITE" id="PS50928">
    <property type="entry name" value="ABC_TM1"/>
    <property type="match status" value="1"/>
</dbReference>
<dbReference type="AlphaFoldDB" id="A0A6J6R6Q7"/>
<dbReference type="GO" id="GO:0055085">
    <property type="term" value="P:transmembrane transport"/>
    <property type="evidence" value="ECO:0007669"/>
    <property type="project" value="InterPro"/>
</dbReference>
<evidence type="ECO:0000256" key="7">
    <source>
        <dbReference type="ARBA" id="ARBA00023136"/>
    </source>
</evidence>
<dbReference type="CDD" id="cd06261">
    <property type="entry name" value="TM_PBP2"/>
    <property type="match status" value="1"/>
</dbReference>
<evidence type="ECO:0000313" key="12">
    <source>
        <dbReference type="EMBL" id="CAB4977333.1"/>
    </source>
</evidence>
<feature type="transmembrane region" description="Helical" evidence="8">
    <location>
        <begin position="83"/>
        <end position="104"/>
    </location>
</feature>
<feature type="transmembrane region" description="Helical" evidence="8">
    <location>
        <begin position="162"/>
        <end position="186"/>
    </location>
</feature>
<keyword evidence="4" id="KW-1003">Cell membrane</keyword>
<feature type="transmembrane region" description="Helical" evidence="8">
    <location>
        <begin position="116"/>
        <end position="142"/>
    </location>
</feature>
<comment type="subcellular location">
    <subcellularLocation>
        <location evidence="1">Cell membrane</location>
        <topology evidence="1">Multi-pass membrane protein</topology>
    </subcellularLocation>
</comment>
<keyword evidence="6 8" id="KW-1133">Transmembrane helix</keyword>
<accession>A0A6J6R6Q7</accession>
<organism evidence="10">
    <name type="scientific">freshwater metagenome</name>
    <dbReference type="NCBI Taxonomy" id="449393"/>
    <lineage>
        <taxon>unclassified sequences</taxon>
        <taxon>metagenomes</taxon>
        <taxon>ecological metagenomes</taxon>
    </lineage>
</organism>
<sequence length="302" mass="32670">MSHVVAERTNALNKGAGPLSYIRRGGALVSLLPLIPFLAFIGYFLAFPLAFIVRDSFLDNDKHFTLHNFALCFQGVYGHSFLVSVRLSVISAFIGAVAGAFIAHSIMRTGQRTRRAVAATSSVLANTGGVPLAFMFIASFGAQGLVTKLLKFLGWDLYGGSFTLFSAAGVTFVYCFFQIPLMVLIFSPALENMKPEWREASDSLGGTPFTYFRRIAIPVLFPAFLSTSLLLFANAFSAYATARAMTSGTLPLMPLLIGNLVDGNVIANEKHLGHALAVCMIGVSVIVMTIYALVLRYSKVKK</sequence>
<feature type="transmembrane region" description="Helical" evidence="8">
    <location>
        <begin position="272"/>
        <end position="294"/>
    </location>
</feature>
<proteinExistence type="inferred from homology"/>